<dbReference type="Gene3D" id="2.70.150.10">
    <property type="entry name" value="Calcium-transporting ATPase, cytoplasmic transduction domain A"/>
    <property type="match status" value="1"/>
</dbReference>
<dbReference type="InterPro" id="IPR059000">
    <property type="entry name" value="ATPase_P-type_domA"/>
</dbReference>
<keyword evidence="3" id="KW-0472">Membrane</keyword>
<name>A0ABR2VK25_9FUNG</name>
<comment type="caution">
    <text evidence="5">The sequence shown here is derived from an EMBL/GenBank/DDBJ whole genome shotgun (WGS) entry which is preliminary data.</text>
</comment>
<proteinExistence type="predicted"/>
<dbReference type="SMART" id="SM00831">
    <property type="entry name" value="Cation_ATPase_N"/>
    <property type="match status" value="1"/>
</dbReference>
<protein>
    <recommendedName>
        <fullName evidence="4">Cation-transporting P-type ATPase N-terminal domain-containing protein</fullName>
    </recommendedName>
</protein>
<feature type="transmembrane region" description="Helical" evidence="3">
    <location>
        <begin position="99"/>
        <end position="122"/>
    </location>
</feature>
<feature type="transmembrane region" description="Helical" evidence="3">
    <location>
        <begin position="134"/>
        <end position="153"/>
    </location>
</feature>
<dbReference type="Gene3D" id="1.20.1110.10">
    <property type="entry name" value="Calcium-transporting ATPase, transmembrane domain"/>
    <property type="match status" value="1"/>
</dbReference>
<dbReference type="Proteomes" id="UP001479436">
    <property type="component" value="Unassembled WGS sequence"/>
</dbReference>
<evidence type="ECO:0000256" key="2">
    <source>
        <dbReference type="ARBA" id="ARBA00022475"/>
    </source>
</evidence>
<dbReference type="EMBL" id="JASJQH010011009">
    <property type="protein sequence ID" value="KAK9667576.1"/>
    <property type="molecule type" value="Genomic_DNA"/>
</dbReference>
<reference evidence="5 6" key="1">
    <citation type="submission" date="2023-04" db="EMBL/GenBank/DDBJ databases">
        <title>Genome of Basidiobolus ranarum AG-B5.</title>
        <authorList>
            <person name="Stajich J.E."/>
            <person name="Carter-House D."/>
            <person name="Gryganskyi A."/>
        </authorList>
    </citation>
    <scope>NUCLEOTIDE SEQUENCE [LARGE SCALE GENOMIC DNA]</scope>
    <source>
        <strain evidence="5 6">AG-B5</strain>
    </source>
</reference>
<keyword evidence="6" id="KW-1185">Reference proteome</keyword>
<dbReference type="PANTHER" id="PTHR43294:SF21">
    <property type="entry name" value="CATION TRANSPORTING ATPASE"/>
    <property type="match status" value="1"/>
</dbReference>
<evidence type="ECO:0000313" key="6">
    <source>
        <dbReference type="Proteomes" id="UP001479436"/>
    </source>
</evidence>
<dbReference type="InterPro" id="IPR008250">
    <property type="entry name" value="ATPase_P-typ_transduc_dom_A_sf"/>
</dbReference>
<dbReference type="SUPFAM" id="SSF81665">
    <property type="entry name" value="Calcium ATPase, transmembrane domain M"/>
    <property type="match status" value="1"/>
</dbReference>
<feature type="domain" description="Cation-transporting P-type ATPase N-terminal" evidence="4">
    <location>
        <begin position="50"/>
        <end position="123"/>
    </location>
</feature>
<keyword evidence="3" id="KW-0812">Transmembrane</keyword>
<sequence length="276" mass="30013">MVATGADAHLPIARSLTVEYRTLSVRLEEARTRTREVPREKDLEEELAIDYHKLNLHELTLRFNTSLENGLDVTNAQTRLAKNGKNQISPPPSKLLAKIFDYGFGGFCGLLWFAAVICFLAWKPLGNPPDPVNLGLGILLLIVIFLQAGFNAYQDWSSSKVMNSINGMLPANALVNRGGQKVRIPVSDLVVGDVVYLSYGNKVPADARVISCSDLKFDKSVLTGESDPITATVDMTDENYLESKNVALMGTLITNGEGVGVVVSTGLCCKLKSVDL</sequence>
<dbReference type="InterPro" id="IPR050510">
    <property type="entry name" value="Cation_transp_ATPase_P-type"/>
</dbReference>
<comment type="subcellular location">
    <subcellularLocation>
        <location evidence="1">Cell membrane</location>
        <topology evidence="1">Multi-pass membrane protein</topology>
    </subcellularLocation>
</comment>
<keyword evidence="2" id="KW-1003">Cell membrane</keyword>
<dbReference type="Pfam" id="PF00122">
    <property type="entry name" value="E1-E2_ATPase"/>
    <property type="match status" value="1"/>
</dbReference>
<evidence type="ECO:0000256" key="1">
    <source>
        <dbReference type="ARBA" id="ARBA00004651"/>
    </source>
</evidence>
<evidence type="ECO:0000259" key="4">
    <source>
        <dbReference type="SMART" id="SM00831"/>
    </source>
</evidence>
<dbReference type="PANTHER" id="PTHR43294">
    <property type="entry name" value="SODIUM/POTASSIUM-TRANSPORTING ATPASE SUBUNIT ALPHA"/>
    <property type="match status" value="1"/>
</dbReference>
<dbReference type="InterPro" id="IPR004014">
    <property type="entry name" value="ATPase_P-typ_cation-transptr_N"/>
</dbReference>
<accession>A0ABR2VK25</accession>
<dbReference type="InterPro" id="IPR023298">
    <property type="entry name" value="ATPase_P-typ_TM_dom_sf"/>
</dbReference>
<dbReference type="SUPFAM" id="SSF81653">
    <property type="entry name" value="Calcium ATPase, transduction domain A"/>
    <property type="match status" value="1"/>
</dbReference>
<evidence type="ECO:0000256" key="3">
    <source>
        <dbReference type="SAM" id="Phobius"/>
    </source>
</evidence>
<gene>
    <name evidence="5" type="ORF">K7432_017668</name>
</gene>
<organism evidence="5 6">
    <name type="scientific">Basidiobolus ranarum</name>
    <dbReference type="NCBI Taxonomy" id="34480"/>
    <lineage>
        <taxon>Eukaryota</taxon>
        <taxon>Fungi</taxon>
        <taxon>Fungi incertae sedis</taxon>
        <taxon>Zoopagomycota</taxon>
        <taxon>Entomophthoromycotina</taxon>
        <taxon>Basidiobolomycetes</taxon>
        <taxon>Basidiobolales</taxon>
        <taxon>Basidiobolaceae</taxon>
        <taxon>Basidiobolus</taxon>
    </lineage>
</organism>
<dbReference type="Pfam" id="PF00690">
    <property type="entry name" value="Cation_ATPase_N"/>
    <property type="match status" value="1"/>
</dbReference>
<evidence type="ECO:0000313" key="5">
    <source>
        <dbReference type="EMBL" id="KAK9667576.1"/>
    </source>
</evidence>
<keyword evidence="3" id="KW-1133">Transmembrane helix</keyword>